<gene>
    <name evidence="1" type="ordered locus">TKWG_17000</name>
</gene>
<protein>
    <submittedName>
        <fullName evidence="1">Uncharacterized protein</fullName>
    </submittedName>
</protein>
<dbReference type="EMBL" id="CP003555">
    <property type="protein sequence ID" value="AFK63320.1"/>
    <property type="molecule type" value="Genomic_DNA"/>
</dbReference>
<reference evidence="1 2" key="1">
    <citation type="journal article" date="2011" name="J. Bacteriol.">
        <title>Whole-genome shotgun sequencing of the sulfur-oxidizing chemoautotroph Tetrathiobacter kashmirensis.</title>
        <authorList>
            <person name="Ghosh W."/>
            <person name="George A."/>
            <person name="Agarwal A."/>
            <person name="Raj P."/>
            <person name="Alam M."/>
            <person name="Pyne P."/>
            <person name="Das Gupta S.K."/>
        </authorList>
    </citation>
    <scope>NUCLEOTIDE SEQUENCE [LARGE SCALE GENOMIC DNA]</scope>
    <source>
        <strain evidence="1 2">WT001</strain>
    </source>
</reference>
<organism evidence="1 2">
    <name type="scientific">Advenella kashmirensis (strain DSM 17095 / LMG 22695 / WT001)</name>
    <name type="common">Tetrathiobacter kashmirensis</name>
    <dbReference type="NCBI Taxonomy" id="1036672"/>
    <lineage>
        <taxon>Bacteria</taxon>
        <taxon>Pseudomonadati</taxon>
        <taxon>Pseudomonadota</taxon>
        <taxon>Betaproteobacteria</taxon>
        <taxon>Burkholderiales</taxon>
        <taxon>Alcaligenaceae</taxon>
    </lineage>
</organism>
<reference evidence="2" key="2">
    <citation type="journal article" date="2013" name="PLoS ONE">
        <title>Genome implosion elicits host-confinement in Alcaligenaceae: evidence from the comparative genomics of Tetrathiobacter kashmirensis, a pathogen in the making.</title>
        <authorList>
            <person name="Ghosh W."/>
            <person name="Alam M."/>
            <person name="Roy C."/>
            <person name="Pyne P."/>
            <person name="George A."/>
            <person name="Chakraborty R."/>
            <person name="Majumder S."/>
            <person name="Agarwal A."/>
            <person name="Chakraborty S."/>
            <person name="Majumdar S."/>
            <person name="Gupta S.K."/>
        </authorList>
    </citation>
    <scope>NUCLEOTIDE SEQUENCE [LARGE SCALE GENOMIC DNA]</scope>
    <source>
        <strain evidence="2">WT001</strain>
    </source>
</reference>
<evidence type="ECO:0000313" key="1">
    <source>
        <dbReference type="EMBL" id="AFK63320.1"/>
    </source>
</evidence>
<dbReference type="AlphaFoldDB" id="I3UE82"/>
<sequence>MKSHANLLRQLCRMCSPGVSRGHQPVVYVNSVNGFFCCAAIWLAATSSMAESAPPLTPIAILPASIVPRTACKAQEA</sequence>
<dbReference type="KEGG" id="aka:TKWG_17000"/>
<accession>I3UE82</accession>
<keyword evidence="2" id="KW-1185">Reference proteome</keyword>
<proteinExistence type="predicted"/>
<dbReference type="Proteomes" id="UP000005267">
    <property type="component" value="Chromosome"/>
</dbReference>
<dbReference type="HOGENOM" id="CLU_2630192_0_0_4"/>
<name>I3UE82_ADVKW</name>
<evidence type="ECO:0000313" key="2">
    <source>
        <dbReference type="Proteomes" id="UP000005267"/>
    </source>
</evidence>